<evidence type="ECO:0000256" key="2">
    <source>
        <dbReference type="ARBA" id="ARBA00022737"/>
    </source>
</evidence>
<dbReference type="InterPro" id="IPR050945">
    <property type="entry name" value="LMO_RBTN_TF"/>
</dbReference>
<comment type="caution">
    <text evidence="8">The sequence shown here is derived from an EMBL/GenBank/DDBJ whole genome shotgun (WGS) entry which is preliminary data.</text>
</comment>
<dbReference type="PANTHER" id="PTHR45787">
    <property type="entry name" value="LD11652P"/>
    <property type="match status" value="1"/>
</dbReference>
<feature type="compositionally biased region" description="Gly residues" evidence="6">
    <location>
        <begin position="35"/>
        <end position="51"/>
    </location>
</feature>
<dbReference type="PROSITE" id="PS50023">
    <property type="entry name" value="LIM_DOMAIN_2"/>
    <property type="match status" value="2"/>
</dbReference>
<keyword evidence="3 5" id="KW-0862">Zinc</keyword>
<dbReference type="SMART" id="SM00132">
    <property type="entry name" value="LIM"/>
    <property type="match status" value="2"/>
</dbReference>
<dbReference type="Pfam" id="PF00412">
    <property type="entry name" value="LIM"/>
    <property type="match status" value="2"/>
</dbReference>
<proteinExistence type="predicted"/>
<feature type="domain" description="LIM zinc-binding" evidence="7">
    <location>
        <begin position="108"/>
        <end position="169"/>
    </location>
</feature>
<organism evidence="8 9">
    <name type="scientific">Amphibalanus amphitrite</name>
    <name type="common">Striped barnacle</name>
    <name type="synonym">Balanus amphitrite</name>
    <dbReference type="NCBI Taxonomy" id="1232801"/>
    <lineage>
        <taxon>Eukaryota</taxon>
        <taxon>Metazoa</taxon>
        <taxon>Ecdysozoa</taxon>
        <taxon>Arthropoda</taxon>
        <taxon>Crustacea</taxon>
        <taxon>Multicrustacea</taxon>
        <taxon>Cirripedia</taxon>
        <taxon>Thoracica</taxon>
        <taxon>Thoracicalcarea</taxon>
        <taxon>Balanomorpha</taxon>
        <taxon>Balanoidea</taxon>
        <taxon>Balanidae</taxon>
        <taxon>Amphibalaninae</taxon>
        <taxon>Amphibalanus</taxon>
    </lineage>
</organism>
<accession>A0A6A4WA68</accession>
<evidence type="ECO:0000256" key="5">
    <source>
        <dbReference type="PROSITE-ProRule" id="PRU00125"/>
    </source>
</evidence>
<evidence type="ECO:0000256" key="1">
    <source>
        <dbReference type="ARBA" id="ARBA00022723"/>
    </source>
</evidence>
<dbReference type="Gene3D" id="2.10.110.10">
    <property type="entry name" value="Cysteine Rich Protein"/>
    <property type="match status" value="2"/>
</dbReference>
<evidence type="ECO:0000256" key="3">
    <source>
        <dbReference type="ARBA" id="ARBA00022833"/>
    </source>
</evidence>
<reference evidence="8 9" key="1">
    <citation type="submission" date="2019-07" db="EMBL/GenBank/DDBJ databases">
        <title>Draft genome assembly of a fouling barnacle, Amphibalanus amphitrite (Darwin, 1854): The first reference genome for Thecostraca.</title>
        <authorList>
            <person name="Kim W."/>
        </authorList>
    </citation>
    <scope>NUCLEOTIDE SEQUENCE [LARGE SCALE GENOMIC DNA]</scope>
    <source>
        <strain evidence="8">SNU_AA5</strain>
        <tissue evidence="8">Soma without cirri and trophi</tissue>
    </source>
</reference>
<feature type="region of interest" description="Disordered" evidence="6">
    <location>
        <begin position="35"/>
        <end position="72"/>
    </location>
</feature>
<keyword evidence="2" id="KW-0677">Repeat</keyword>
<evidence type="ECO:0000313" key="9">
    <source>
        <dbReference type="Proteomes" id="UP000440578"/>
    </source>
</evidence>
<dbReference type="InterPro" id="IPR001781">
    <property type="entry name" value="Znf_LIM"/>
</dbReference>
<evidence type="ECO:0000256" key="4">
    <source>
        <dbReference type="ARBA" id="ARBA00023038"/>
    </source>
</evidence>
<dbReference type="GO" id="GO:0046872">
    <property type="term" value="F:metal ion binding"/>
    <property type="evidence" value="ECO:0007669"/>
    <property type="project" value="UniProtKB-KW"/>
</dbReference>
<gene>
    <name evidence="8" type="primary">lmo4.1</name>
    <name evidence="8" type="ORF">FJT64_023543</name>
</gene>
<dbReference type="EMBL" id="VIIS01000821">
    <property type="protein sequence ID" value="KAF0304687.1"/>
    <property type="molecule type" value="Genomic_DNA"/>
</dbReference>
<keyword evidence="1 5" id="KW-0479">Metal-binding</keyword>
<evidence type="ECO:0000256" key="6">
    <source>
        <dbReference type="SAM" id="MobiDB-lite"/>
    </source>
</evidence>
<dbReference type="PANTHER" id="PTHR45787:SF13">
    <property type="entry name" value="LD11652P"/>
    <property type="match status" value="1"/>
</dbReference>
<keyword evidence="4 5" id="KW-0440">LIM domain</keyword>
<dbReference type="SUPFAM" id="SSF57716">
    <property type="entry name" value="Glucocorticoid receptor-like (DNA-binding domain)"/>
    <property type="match status" value="3"/>
</dbReference>
<dbReference type="OrthoDB" id="6374234at2759"/>
<name>A0A6A4WA68_AMPAM</name>
<dbReference type="Proteomes" id="UP000440578">
    <property type="component" value="Unassembled WGS sequence"/>
</dbReference>
<keyword evidence="9" id="KW-1185">Reference proteome</keyword>
<dbReference type="AlphaFoldDB" id="A0A6A4WA68"/>
<evidence type="ECO:0000313" key="8">
    <source>
        <dbReference type="EMBL" id="KAF0304687.1"/>
    </source>
</evidence>
<sequence>MLFRICAPAGAPTGPLDTPIMNSVYPHNHFYSGAGGGPGGGGPGGPAGYPGGPRPPSGPQSPHLGPGKMAPLGGMNMNQANMMNSRLGGPMGGSGGGGGGGADDGEPKVCGGCGGRIVEKTMLHSMERYWHEACLRCSCCGVNLADSASCFKKADMILCKPDYVRMFGHCGVCAACGVGIPASEFVMRIGGGLVYHIRCFSCSKCNAALSRGDRYLLVNGAPVCEQDANKLFPPPVKKGKVGRPRRQRD</sequence>
<protein>
    <submittedName>
        <fullName evidence="8">LIM domain transcription factor LMO4.1</fullName>
    </submittedName>
</protein>
<feature type="domain" description="LIM zinc-binding" evidence="7">
    <location>
        <begin position="171"/>
        <end position="234"/>
    </location>
</feature>
<evidence type="ECO:0000259" key="7">
    <source>
        <dbReference type="PROSITE" id="PS50023"/>
    </source>
</evidence>